<keyword evidence="2" id="KW-1185">Reference proteome</keyword>
<evidence type="ECO:0000313" key="1">
    <source>
        <dbReference type="EMBL" id="QDV84267.1"/>
    </source>
</evidence>
<dbReference type="InterPro" id="IPR006175">
    <property type="entry name" value="YjgF/YER057c/UK114"/>
</dbReference>
<dbReference type="PANTHER" id="PTHR11803:SF39">
    <property type="entry name" value="2-IMINOBUTANOATE_2-IMINOPROPANOATE DEAMINASE"/>
    <property type="match status" value="1"/>
</dbReference>
<dbReference type="EMBL" id="CP036432">
    <property type="protein sequence ID" value="QDV84267.1"/>
    <property type="molecule type" value="Genomic_DNA"/>
</dbReference>
<dbReference type="CDD" id="cd06153">
    <property type="entry name" value="YjgF_YER057c_UK114_like_5"/>
    <property type="match status" value="1"/>
</dbReference>
<reference evidence="1 2" key="1">
    <citation type="submission" date="2019-02" db="EMBL/GenBank/DDBJ databases">
        <title>Deep-cultivation of Planctomycetes and their phenomic and genomic characterization uncovers novel biology.</title>
        <authorList>
            <person name="Wiegand S."/>
            <person name="Jogler M."/>
            <person name="Boedeker C."/>
            <person name="Pinto D."/>
            <person name="Vollmers J."/>
            <person name="Rivas-Marin E."/>
            <person name="Kohn T."/>
            <person name="Peeters S.H."/>
            <person name="Heuer A."/>
            <person name="Rast P."/>
            <person name="Oberbeckmann S."/>
            <person name="Bunk B."/>
            <person name="Jeske O."/>
            <person name="Meyerdierks A."/>
            <person name="Storesund J.E."/>
            <person name="Kallscheuer N."/>
            <person name="Luecker S."/>
            <person name="Lage O.M."/>
            <person name="Pohl T."/>
            <person name="Merkel B.J."/>
            <person name="Hornburger P."/>
            <person name="Mueller R.-W."/>
            <person name="Bruemmer F."/>
            <person name="Labrenz M."/>
            <person name="Spormann A.M."/>
            <person name="Op den Camp H."/>
            <person name="Overmann J."/>
            <person name="Amann R."/>
            <person name="Jetten M.S.M."/>
            <person name="Mascher T."/>
            <person name="Medema M.H."/>
            <person name="Devos D.P."/>
            <person name="Kaster A.-K."/>
            <person name="Ovreas L."/>
            <person name="Rohde M."/>
            <person name="Galperin M.Y."/>
            <person name="Jogler C."/>
        </authorList>
    </citation>
    <scope>NUCLEOTIDE SEQUENCE [LARGE SCALE GENOMIC DNA]</scope>
    <source>
        <strain evidence="1 2">TBK1r</strain>
    </source>
</reference>
<proteinExistence type="predicted"/>
<dbReference type="Pfam" id="PF01042">
    <property type="entry name" value="Ribonuc_L-PSP"/>
    <property type="match status" value="1"/>
</dbReference>
<sequence>MLMSQPQHRLVQLDDVTRIALMVTPPNVGAPIDQAGEAVSTIREILRRQSVPMALTKQTVFVRSADDIATFQELFKATYRDRVPATSFVIQPPCDGQALAIEAWALGGEGVQVDFPLPDLVTVSYDGLRWIYVAGITSPPQAASAYEESADSFRRLAERLQHVDASFNDVCRIWLYQGSITELESRPTGEPIERYRELNRARAEFFQRLESAGQINTSRDGHPFYPASTGIGMAGPGLTVSCLGLQTDREDVSLHPLENPRQTSAFDYARKFSPRSPLFSRAMAVKIGDHVTTWISGTASILDSESVHLGDVEKQTEQTIDNIENLISGANFEHHGLPGLAAELTDLAKVRVYVKRPQDYETCRSICEARFGSVPAIYAVADVCRPELLVEIEGVAFSDVSPSS</sequence>
<dbReference type="RefSeq" id="WP_419581381.1">
    <property type="nucleotide sequence ID" value="NZ_CP036432.1"/>
</dbReference>
<dbReference type="Gene3D" id="3.30.1330.40">
    <property type="entry name" value="RutC-like"/>
    <property type="match status" value="2"/>
</dbReference>
<evidence type="ECO:0000313" key="2">
    <source>
        <dbReference type="Proteomes" id="UP000318081"/>
    </source>
</evidence>
<dbReference type="InterPro" id="IPR035959">
    <property type="entry name" value="RutC-like_sf"/>
</dbReference>
<dbReference type="SUPFAM" id="SSF55298">
    <property type="entry name" value="YjgF-like"/>
    <property type="match status" value="1"/>
</dbReference>
<gene>
    <name evidence="1" type="ORF">TBK1r_32120</name>
</gene>
<dbReference type="Proteomes" id="UP000318081">
    <property type="component" value="Chromosome"/>
</dbReference>
<accession>A0ABX5XR93</accession>
<protein>
    <submittedName>
        <fullName evidence="1">Endoribonuclease L-PSP</fullName>
    </submittedName>
</protein>
<dbReference type="PANTHER" id="PTHR11803">
    <property type="entry name" value="2-IMINOBUTANOATE/2-IMINOPROPANOATE DEAMINASE RIDA"/>
    <property type="match status" value="1"/>
</dbReference>
<organism evidence="1 2">
    <name type="scientific">Stieleria magnilauensis</name>
    <dbReference type="NCBI Taxonomy" id="2527963"/>
    <lineage>
        <taxon>Bacteria</taxon>
        <taxon>Pseudomonadati</taxon>
        <taxon>Planctomycetota</taxon>
        <taxon>Planctomycetia</taxon>
        <taxon>Pirellulales</taxon>
        <taxon>Pirellulaceae</taxon>
        <taxon>Stieleria</taxon>
    </lineage>
</organism>
<name>A0ABX5XR93_9BACT</name>